<evidence type="ECO:0008006" key="4">
    <source>
        <dbReference type="Google" id="ProtNLM"/>
    </source>
</evidence>
<name>A0A1I6T9Q0_9BACL</name>
<evidence type="ECO:0000313" key="2">
    <source>
        <dbReference type="EMBL" id="SFS85935.1"/>
    </source>
</evidence>
<reference evidence="3" key="1">
    <citation type="submission" date="2016-10" db="EMBL/GenBank/DDBJ databases">
        <authorList>
            <person name="Varghese N."/>
            <person name="Submissions S."/>
        </authorList>
    </citation>
    <scope>NUCLEOTIDE SEQUENCE [LARGE SCALE GENOMIC DNA]</scope>
    <source>
        <strain evidence="3">DSM 45789</strain>
    </source>
</reference>
<gene>
    <name evidence="2" type="ORF">SAMN05444972_109111</name>
</gene>
<dbReference type="OrthoDB" id="2989680at2"/>
<dbReference type="EMBL" id="FPAA01000009">
    <property type="protein sequence ID" value="SFS85935.1"/>
    <property type="molecule type" value="Genomic_DNA"/>
</dbReference>
<dbReference type="Proteomes" id="UP000198660">
    <property type="component" value="Unassembled WGS sequence"/>
</dbReference>
<evidence type="ECO:0000256" key="1">
    <source>
        <dbReference type="SAM" id="Phobius"/>
    </source>
</evidence>
<keyword evidence="1" id="KW-1133">Transmembrane helix</keyword>
<sequence>MKGFWIIKSKKGNVTTLWVASLPIFALLFMFIGSLAVAWMSHSNSQMAGDAASLAATHKIDGWVNADLTLWLERYEGNYQKAIGSNAQRRAFIQWSIQRHRNELIEVVKQYTRKHGAKGKGLITSRSGRVVVRAGTPFQSMIARNYFSKQDIQGDGAGPVRYYLKGLPNDTIHIEYNRGNR</sequence>
<feature type="transmembrane region" description="Helical" evidence="1">
    <location>
        <begin position="20"/>
        <end position="40"/>
    </location>
</feature>
<organism evidence="2 3">
    <name type="scientific">Marininema halotolerans</name>
    <dbReference type="NCBI Taxonomy" id="1155944"/>
    <lineage>
        <taxon>Bacteria</taxon>
        <taxon>Bacillati</taxon>
        <taxon>Bacillota</taxon>
        <taxon>Bacilli</taxon>
        <taxon>Bacillales</taxon>
        <taxon>Thermoactinomycetaceae</taxon>
        <taxon>Marininema</taxon>
    </lineage>
</organism>
<accession>A0A1I6T9Q0</accession>
<keyword evidence="1" id="KW-0472">Membrane</keyword>
<keyword evidence="1" id="KW-0812">Transmembrane</keyword>
<keyword evidence="3" id="KW-1185">Reference proteome</keyword>
<protein>
    <recommendedName>
        <fullName evidence="4">Flp pilus-assembly TadE/G-like</fullName>
    </recommendedName>
</protein>
<dbReference type="AlphaFoldDB" id="A0A1I6T9Q0"/>
<dbReference type="RefSeq" id="WP_091837894.1">
    <property type="nucleotide sequence ID" value="NZ_FPAA01000009.1"/>
</dbReference>
<evidence type="ECO:0000313" key="3">
    <source>
        <dbReference type="Proteomes" id="UP000198660"/>
    </source>
</evidence>
<proteinExistence type="predicted"/>